<sequence length="346" mass="37972">MVSDMAFAFTRLSWGSIFAGAFSAMGVWIVMFLLGVALGFKMIKPREEHPLSGLAATFSGWSFFSVLVSMAAGGFVAGLSASHHGFEHGFVVWALVLWVSMIFWMIAMASAARMAGSALKSLGTGAAGAASSMGKGVMNAASHAFSDLRENVRLDFDTDKLNDHVMDILRDTGAETLQPEYLHQQMREARSDLRELIHQLSMNPSDMEKFLSQFVDKEKERLESLTKDIDRETAVHTLMTHRNIPQDEAEKMVDDAVSAYRHAVGKAKESLSEARTQVEDARRHVKEMSDRAREKADDVSSAAAKGALAAAVALILAALVSMGAGWCGARYDVSHDRYIPHTYFMR</sequence>
<keyword evidence="1" id="KW-0175">Coiled coil</keyword>
<evidence type="ECO:0008006" key="5">
    <source>
        <dbReference type="Google" id="ProtNLM"/>
    </source>
</evidence>
<gene>
    <name evidence="3" type="ORF">H9962_09750</name>
</gene>
<evidence type="ECO:0000313" key="3">
    <source>
        <dbReference type="EMBL" id="HJA09450.1"/>
    </source>
</evidence>
<comment type="caution">
    <text evidence="3">The sequence shown here is derived from an EMBL/GenBank/DDBJ whole genome shotgun (WGS) entry which is preliminary data.</text>
</comment>
<keyword evidence="2" id="KW-0472">Membrane</keyword>
<feature type="coiled-coil region" evidence="1">
    <location>
        <begin position="264"/>
        <end position="298"/>
    </location>
</feature>
<dbReference type="EMBL" id="DXAN01000032">
    <property type="protein sequence ID" value="HJA09450.1"/>
    <property type="molecule type" value="Genomic_DNA"/>
</dbReference>
<accession>A0A9D2KLP7</accession>
<dbReference type="Proteomes" id="UP000824225">
    <property type="component" value="Unassembled WGS sequence"/>
</dbReference>
<protein>
    <recommendedName>
        <fullName evidence="5">CAP-Gly protein</fullName>
    </recommendedName>
</protein>
<proteinExistence type="predicted"/>
<feature type="transmembrane region" description="Helical" evidence="2">
    <location>
        <begin position="90"/>
        <end position="112"/>
    </location>
</feature>
<evidence type="ECO:0000313" key="4">
    <source>
        <dbReference type="Proteomes" id="UP000824225"/>
    </source>
</evidence>
<feature type="transmembrane region" description="Helical" evidence="2">
    <location>
        <begin position="12"/>
        <end position="40"/>
    </location>
</feature>
<dbReference type="AlphaFoldDB" id="A0A9D2KLP7"/>
<reference evidence="3" key="2">
    <citation type="submission" date="2021-04" db="EMBL/GenBank/DDBJ databases">
        <authorList>
            <person name="Gilroy R."/>
        </authorList>
    </citation>
    <scope>NUCLEOTIDE SEQUENCE</scope>
    <source>
        <strain evidence="3">CHK186-16707</strain>
    </source>
</reference>
<organism evidence="3 4">
    <name type="scientific">Candidatus Mailhella merdigallinarum</name>
    <dbReference type="NCBI Taxonomy" id="2838658"/>
    <lineage>
        <taxon>Bacteria</taxon>
        <taxon>Pseudomonadati</taxon>
        <taxon>Thermodesulfobacteriota</taxon>
        <taxon>Desulfovibrionia</taxon>
        <taxon>Desulfovibrionales</taxon>
        <taxon>Desulfovibrionaceae</taxon>
        <taxon>Mailhella</taxon>
    </lineage>
</organism>
<evidence type="ECO:0000256" key="1">
    <source>
        <dbReference type="SAM" id="Coils"/>
    </source>
</evidence>
<keyword evidence="2" id="KW-1133">Transmembrane helix</keyword>
<feature type="transmembrane region" description="Helical" evidence="2">
    <location>
        <begin position="307"/>
        <end position="326"/>
    </location>
</feature>
<feature type="transmembrane region" description="Helical" evidence="2">
    <location>
        <begin position="52"/>
        <end position="78"/>
    </location>
</feature>
<reference evidence="3" key="1">
    <citation type="journal article" date="2021" name="PeerJ">
        <title>Extensive microbial diversity within the chicken gut microbiome revealed by metagenomics and culture.</title>
        <authorList>
            <person name="Gilroy R."/>
            <person name="Ravi A."/>
            <person name="Getino M."/>
            <person name="Pursley I."/>
            <person name="Horton D.L."/>
            <person name="Alikhan N.F."/>
            <person name="Baker D."/>
            <person name="Gharbi K."/>
            <person name="Hall N."/>
            <person name="Watson M."/>
            <person name="Adriaenssens E.M."/>
            <person name="Foster-Nyarko E."/>
            <person name="Jarju S."/>
            <person name="Secka A."/>
            <person name="Antonio M."/>
            <person name="Oren A."/>
            <person name="Chaudhuri R.R."/>
            <person name="La Ragione R."/>
            <person name="Hildebrand F."/>
            <person name="Pallen M.J."/>
        </authorList>
    </citation>
    <scope>NUCLEOTIDE SEQUENCE</scope>
    <source>
        <strain evidence="3">CHK186-16707</strain>
    </source>
</reference>
<keyword evidence="2" id="KW-0812">Transmembrane</keyword>
<evidence type="ECO:0000256" key="2">
    <source>
        <dbReference type="SAM" id="Phobius"/>
    </source>
</evidence>
<name>A0A9D2KLP7_9BACT</name>